<evidence type="ECO:0000256" key="3">
    <source>
        <dbReference type="ARBA" id="ARBA00022692"/>
    </source>
</evidence>
<protein>
    <submittedName>
        <fullName evidence="8">Undecaprenyl-phosphate galactosephosphotransferase</fullName>
        <ecNumber evidence="8">2.7.8.6</ecNumber>
    </submittedName>
</protein>
<proteinExistence type="predicted"/>
<dbReference type="EC" id="2.7.8.6" evidence="8"/>
<dbReference type="InterPro" id="IPR017475">
    <property type="entry name" value="EPS_sugar_tfrase"/>
</dbReference>
<dbReference type="AlphaFoldDB" id="A0A3B0URA7"/>
<feature type="domain" description="Bacterial sugar transferase" evidence="7">
    <location>
        <begin position="286"/>
        <end position="473"/>
    </location>
</feature>
<evidence type="ECO:0000256" key="5">
    <source>
        <dbReference type="ARBA" id="ARBA00023136"/>
    </source>
</evidence>
<accession>A0A3B0URA7</accession>
<dbReference type="PROSITE" id="PS51257">
    <property type="entry name" value="PROKAR_LIPOPROTEIN"/>
    <property type="match status" value="1"/>
</dbReference>
<keyword evidence="3 6" id="KW-0812">Transmembrane</keyword>
<evidence type="ECO:0000256" key="6">
    <source>
        <dbReference type="SAM" id="Phobius"/>
    </source>
</evidence>
<feature type="transmembrane region" description="Helical" evidence="6">
    <location>
        <begin position="15"/>
        <end position="33"/>
    </location>
</feature>
<dbReference type="PANTHER" id="PTHR30576:SF10">
    <property type="entry name" value="SLL5057 PROTEIN"/>
    <property type="match status" value="1"/>
</dbReference>
<dbReference type="GO" id="GO:0016020">
    <property type="term" value="C:membrane"/>
    <property type="evidence" value="ECO:0007669"/>
    <property type="project" value="UniProtKB-SubCell"/>
</dbReference>
<keyword evidence="2 8" id="KW-0808">Transferase</keyword>
<gene>
    <name evidence="8" type="ORF">MNBD_DELTA03-1154</name>
</gene>
<evidence type="ECO:0000259" key="7">
    <source>
        <dbReference type="Pfam" id="PF02397"/>
    </source>
</evidence>
<evidence type="ECO:0000256" key="1">
    <source>
        <dbReference type="ARBA" id="ARBA00004141"/>
    </source>
</evidence>
<dbReference type="EMBL" id="UOEX01000046">
    <property type="protein sequence ID" value="VAW33605.1"/>
    <property type="molecule type" value="Genomic_DNA"/>
</dbReference>
<dbReference type="GO" id="GO:0047360">
    <property type="term" value="F:undecaprenyl-phosphate galactose phosphotransferase activity"/>
    <property type="evidence" value="ECO:0007669"/>
    <property type="project" value="UniProtKB-EC"/>
</dbReference>
<dbReference type="InterPro" id="IPR003362">
    <property type="entry name" value="Bact_transf"/>
</dbReference>
<evidence type="ECO:0000256" key="2">
    <source>
        <dbReference type="ARBA" id="ARBA00022679"/>
    </source>
</evidence>
<keyword evidence="4 6" id="KW-1133">Transmembrane helix</keyword>
<evidence type="ECO:0000313" key="8">
    <source>
        <dbReference type="EMBL" id="VAW33605.1"/>
    </source>
</evidence>
<dbReference type="NCBIfam" id="TIGR03025">
    <property type="entry name" value="EPS_sugtrans"/>
    <property type="match status" value="1"/>
</dbReference>
<evidence type="ECO:0000256" key="4">
    <source>
        <dbReference type="ARBA" id="ARBA00022989"/>
    </source>
</evidence>
<keyword evidence="5 6" id="KW-0472">Membrane</keyword>
<feature type="transmembrane region" description="Helical" evidence="6">
    <location>
        <begin position="49"/>
        <end position="70"/>
    </location>
</feature>
<feature type="transmembrane region" description="Helical" evidence="6">
    <location>
        <begin position="111"/>
        <end position="135"/>
    </location>
</feature>
<name>A0A3B0URA7_9ZZZZ</name>
<dbReference type="Pfam" id="PF02397">
    <property type="entry name" value="Bac_transf"/>
    <property type="match status" value="1"/>
</dbReference>
<organism evidence="8">
    <name type="scientific">hydrothermal vent metagenome</name>
    <dbReference type="NCBI Taxonomy" id="652676"/>
    <lineage>
        <taxon>unclassified sequences</taxon>
        <taxon>metagenomes</taxon>
        <taxon>ecological metagenomes</taxon>
    </lineage>
</organism>
<comment type="subcellular location">
    <subcellularLocation>
        <location evidence="1">Membrane</location>
        <topology evidence="1">Multi-pass membrane protein</topology>
    </subcellularLocation>
</comment>
<dbReference type="InterPro" id="IPR036291">
    <property type="entry name" value="NAD(P)-bd_dom_sf"/>
</dbReference>
<reference evidence="8" key="1">
    <citation type="submission" date="2018-06" db="EMBL/GenBank/DDBJ databases">
        <authorList>
            <person name="Zhirakovskaya E."/>
        </authorList>
    </citation>
    <scope>NUCLEOTIDE SEQUENCE</scope>
</reference>
<feature type="transmembrane region" description="Helical" evidence="6">
    <location>
        <begin position="291"/>
        <end position="312"/>
    </location>
</feature>
<dbReference type="Pfam" id="PF13727">
    <property type="entry name" value="CoA_binding_3"/>
    <property type="match status" value="1"/>
</dbReference>
<dbReference type="SUPFAM" id="SSF51735">
    <property type="entry name" value="NAD(P)-binding Rossmann-fold domains"/>
    <property type="match status" value="1"/>
</dbReference>
<feature type="transmembrane region" description="Helical" evidence="6">
    <location>
        <begin position="82"/>
        <end position="105"/>
    </location>
</feature>
<dbReference type="PANTHER" id="PTHR30576">
    <property type="entry name" value="COLANIC BIOSYNTHESIS UDP-GLUCOSE LIPID CARRIER TRANSFERASE"/>
    <property type="match status" value="1"/>
</dbReference>
<sequence length="478" mass="54900">MVREHFNLLKRTHQVIDMILIFIAITVACWIRSGKMTIDFANFFCSENYFMILLIMLVVFYPVFNAVRLYEPYRYQTFDKIFIKILKGVMVGVTLLIFILYMMHIQNVSRLMIGIFIVLATLLLVSSKAFIYYTLQSYRKKGFNFKRVLVIGSRERAKEMIKTIFSNPQSGYRVIGCLDLDEQLLETEVAGGVRVIGTLKDYEKIILENTVDEIIFAMPLKKIDQVNGYIAFAENVGVNIRIMPDWQIQKVMYRPETAAVYFDQFIGMPTIALSSTPHNEFDLLIKTALDYAVAAGGLAALSPFFVLIAAFIKFTSKGPVFFRQERSGLNGRKFNLLKFRTMVDGAENMRDHIYAANEMDGPVFKLKNDPRVTTVGKFLRKTSLDELPQLINILQGEMSLVGPRPPLPAEVKEYKPWQRRRLSLKPGLTCIWQVSGRNNIDFETWMKMDLDYIDNWSLLLDFKLLLKTIPAVVLASGL</sequence>
<dbReference type="Gene3D" id="3.40.50.720">
    <property type="entry name" value="NAD(P)-binding Rossmann-like Domain"/>
    <property type="match status" value="1"/>
</dbReference>